<dbReference type="Proteomes" id="UP000644660">
    <property type="component" value="Unassembled WGS sequence"/>
</dbReference>
<evidence type="ECO:0000256" key="2">
    <source>
        <dbReference type="SAM" id="MobiDB-lite"/>
    </source>
</evidence>
<feature type="coiled-coil region" evidence="1">
    <location>
        <begin position="55"/>
        <end position="89"/>
    </location>
</feature>
<gene>
    <name evidence="3" type="ORF">KABA2_01S13618</name>
</gene>
<evidence type="ECO:0000256" key="1">
    <source>
        <dbReference type="SAM" id="Coils"/>
    </source>
</evidence>
<feature type="compositionally biased region" description="Polar residues" evidence="2">
    <location>
        <begin position="426"/>
        <end position="448"/>
    </location>
</feature>
<accession>A0A8H2VBY2</accession>
<keyword evidence="4" id="KW-1185">Reference proteome</keyword>
<feature type="region of interest" description="Disordered" evidence="2">
    <location>
        <begin position="1"/>
        <end position="51"/>
    </location>
</feature>
<feature type="region of interest" description="Disordered" evidence="2">
    <location>
        <begin position="423"/>
        <end position="448"/>
    </location>
</feature>
<comment type="caution">
    <text evidence="3">The sequence shown here is derived from an EMBL/GenBank/DDBJ whole genome shotgun (WGS) entry which is preliminary data.</text>
</comment>
<evidence type="ECO:0000313" key="4">
    <source>
        <dbReference type="Proteomes" id="UP000644660"/>
    </source>
</evidence>
<dbReference type="RefSeq" id="XP_041404476.1">
    <property type="nucleotide sequence ID" value="XM_041548542.1"/>
</dbReference>
<sequence>MGKEESRSVRSDKHYSKRENQEDYNRHHQGHTSSFYPKTIRPKSNTKHNNTNNQFIELKNLLVNKDQKISNLENEINEIRRSRYNLTSDDRKDKYGYTSKFLTKRPGSSVKFRLHDLSNVESPNYSDDDNNKEEQDINNQKVLDNITRSCNISPKAKSKTESLRTETSLATTNSTQVHRNNAFFKVVIVPFLQKIIKQFTSSLVFKTKATEIYQRFIEMMDVDFNDYNKFNLLHDILEDFSFLHMQHIGLLNKEIQYEKASQVMIQKYNTNNNLNKSFSRGNFENYDNQDRTIPRTSDNVLNSQYGYQYMETPNLQNRVFCTNNIQREPYNYSPSRKSFIPQNHQSYDFPYSNQYDLNQTTSSTAADILQRDNILNNINRSRLDHTCDDVYSNTPPQMVSIRNARDNIPSPIEKRFNKFNLKHNNSKNPPHSHMSQSNVPYNLNKENM</sequence>
<reference evidence="3 4" key="1">
    <citation type="submission" date="2020-05" db="EMBL/GenBank/DDBJ databases">
        <authorList>
            <person name="Casaregola S."/>
            <person name="Devillers H."/>
            <person name="Grondin C."/>
        </authorList>
    </citation>
    <scope>NUCLEOTIDE SEQUENCE [LARGE SCALE GENOMIC DNA]</scope>
    <source>
        <strain evidence="3 4">CLIB 1767</strain>
    </source>
</reference>
<feature type="compositionally biased region" description="Basic and acidic residues" evidence="2">
    <location>
        <begin position="1"/>
        <end position="26"/>
    </location>
</feature>
<dbReference type="EMBL" id="CAEFZW010000001">
    <property type="protein sequence ID" value="CAB4252438.1"/>
    <property type="molecule type" value="Genomic_DNA"/>
</dbReference>
<dbReference type="OrthoDB" id="4068351at2759"/>
<protein>
    <submittedName>
        <fullName evidence="3">Similar to Saccharomyces cerevisiae YGL170C SPO74 Component of the meiotic outer plaque of the spindle pole body</fullName>
    </submittedName>
</protein>
<proteinExistence type="predicted"/>
<dbReference type="GeneID" id="64855564"/>
<dbReference type="AlphaFoldDB" id="A0A8H2VBY2"/>
<name>A0A8H2VBY2_9SACH</name>
<keyword evidence="1" id="KW-0175">Coiled coil</keyword>
<organism evidence="3 4">
    <name type="scientific">Maudiozyma barnettii</name>
    <dbReference type="NCBI Taxonomy" id="61262"/>
    <lineage>
        <taxon>Eukaryota</taxon>
        <taxon>Fungi</taxon>
        <taxon>Dikarya</taxon>
        <taxon>Ascomycota</taxon>
        <taxon>Saccharomycotina</taxon>
        <taxon>Saccharomycetes</taxon>
        <taxon>Saccharomycetales</taxon>
        <taxon>Saccharomycetaceae</taxon>
        <taxon>Maudiozyma</taxon>
    </lineage>
</organism>
<evidence type="ECO:0000313" key="3">
    <source>
        <dbReference type="EMBL" id="CAB4252438.1"/>
    </source>
</evidence>